<keyword evidence="3" id="KW-1185">Reference proteome</keyword>
<accession>A0ABT6Y421</accession>
<dbReference type="EMBL" id="JASHIF010000002">
    <property type="protein sequence ID" value="MDI9858317.1"/>
    <property type="molecule type" value="Genomic_DNA"/>
</dbReference>
<name>A0ABT6Y421_9BACT</name>
<reference evidence="2 3" key="1">
    <citation type="submission" date="2023-05" db="EMBL/GenBank/DDBJ databases">
        <title>Novel species of genus Flectobacillus isolated from stream in China.</title>
        <authorList>
            <person name="Lu H."/>
        </authorList>
    </citation>
    <scope>NUCLEOTIDE SEQUENCE [LARGE SCALE GENOMIC DNA]</scope>
    <source>
        <strain evidence="2 3">KCTC 42575</strain>
    </source>
</reference>
<protein>
    <submittedName>
        <fullName evidence="2">Uncharacterized protein</fullName>
    </submittedName>
</protein>
<sequence>MKKLALYLAMIVAPMMSVMAQAPQVKSANLSDKDLAQIEEILKGADASTYSVSIENSGKVTRLGSASIRNLSTVSAYHKVGGAANAANEIITTVGNYVKTVWTSKFASMYPEKVKAINTILEKSAKNTSVIAVRPNIKTANFSKDDFTKIQDILKDVDASAYNISIEESGKVTRLGSASIRNLSTVSAYHKVGAGVNANEIVTSVGNYIKTIWTSGFASKYPEKVKAINAIMEAAAKR</sequence>
<dbReference type="RefSeq" id="WP_283343555.1">
    <property type="nucleotide sequence ID" value="NZ_JASHIF010000002.1"/>
</dbReference>
<proteinExistence type="predicted"/>
<comment type="caution">
    <text evidence="2">The sequence shown here is derived from an EMBL/GenBank/DDBJ whole genome shotgun (WGS) entry which is preliminary data.</text>
</comment>
<dbReference type="Proteomes" id="UP001236507">
    <property type="component" value="Unassembled WGS sequence"/>
</dbReference>
<evidence type="ECO:0000313" key="2">
    <source>
        <dbReference type="EMBL" id="MDI9858317.1"/>
    </source>
</evidence>
<evidence type="ECO:0000256" key="1">
    <source>
        <dbReference type="SAM" id="SignalP"/>
    </source>
</evidence>
<gene>
    <name evidence="2" type="ORF">QM524_03735</name>
</gene>
<feature type="signal peptide" evidence="1">
    <location>
        <begin position="1"/>
        <end position="20"/>
    </location>
</feature>
<keyword evidence="1" id="KW-0732">Signal</keyword>
<feature type="chain" id="PRO_5046233751" evidence="1">
    <location>
        <begin position="21"/>
        <end position="238"/>
    </location>
</feature>
<organism evidence="2 3">
    <name type="scientific">Flectobacillus roseus</name>
    <dbReference type="NCBI Taxonomy" id="502259"/>
    <lineage>
        <taxon>Bacteria</taxon>
        <taxon>Pseudomonadati</taxon>
        <taxon>Bacteroidota</taxon>
        <taxon>Cytophagia</taxon>
        <taxon>Cytophagales</taxon>
        <taxon>Flectobacillaceae</taxon>
        <taxon>Flectobacillus</taxon>
    </lineage>
</organism>
<evidence type="ECO:0000313" key="3">
    <source>
        <dbReference type="Proteomes" id="UP001236507"/>
    </source>
</evidence>